<keyword evidence="8" id="KW-1185">Reference proteome</keyword>
<dbReference type="CDD" id="cd02522">
    <property type="entry name" value="GT_2_like_a"/>
    <property type="match status" value="1"/>
</dbReference>
<dbReference type="SUPFAM" id="SSF53448">
    <property type="entry name" value="Nucleotide-diphospho-sugar transferases"/>
    <property type="match status" value="1"/>
</dbReference>
<evidence type="ECO:0000256" key="1">
    <source>
        <dbReference type="ARBA" id="ARBA00004236"/>
    </source>
</evidence>
<comment type="subcellular location">
    <subcellularLocation>
        <location evidence="1">Cell membrane</location>
    </subcellularLocation>
</comment>
<evidence type="ECO:0000259" key="6">
    <source>
        <dbReference type="Pfam" id="PF00535"/>
    </source>
</evidence>
<reference evidence="7 8" key="1">
    <citation type="submission" date="2020-03" db="EMBL/GenBank/DDBJ databases">
        <title>Complete genome sequence of Monaibacterium sp. ALG8 with diverse plasmids.</title>
        <authorList>
            <person name="Sun C."/>
        </authorList>
    </citation>
    <scope>NUCLEOTIDE SEQUENCE [LARGE SCALE GENOMIC DNA]</scope>
    <source>
        <strain evidence="7 8">ALG8</strain>
    </source>
</reference>
<protein>
    <submittedName>
        <fullName evidence="7">Glycosyltransferase</fullName>
    </submittedName>
</protein>
<dbReference type="NCBIfam" id="TIGR04283">
    <property type="entry name" value="glyco_like_mftF"/>
    <property type="match status" value="1"/>
</dbReference>
<sequence length="227" mass="24531">MPAPISIIIPTLDSAAVLGPCLASLSDGVFEGLIAELILADGGSTDDVEAVADAAGARLISAPKGRGSQLAAGCAAARGEWLLVLHSDTTLSREWTGAVRDHMNDKADRAGWFRLRFDSSVPQARIVAGWANLRARWFGLPYGDQGLLIPAHLYRTSGGYPDIPLMEDVALVRRLPLSPLDATATTSADRYRRQGWLRRGWRNLGTLALYFAGVSPHRLAERYARGR</sequence>
<dbReference type="PANTHER" id="PTHR43646:SF2">
    <property type="entry name" value="GLYCOSYLTRANSFERASE 2-LIKE DOMAIN-CONTAINING PROTEIN"/>
    <property type="match status" value="1"/>
</dbReference>
<evidence type="ECO:0000256" key="5">
    <source>
        <dbReference type="ARBA" id="ARBA00023136"/>
    </source>
</evidence>
<evidence type="ECO:0000313" key="8">
    <source>
        <dbReference type="Proteomes" id="UP000500791"/>
    </source>
</evidence>
<evidence type="ECO:0000256" key="4">
    <source>
        <dbReference type="ARBA" id="ARBA00022679"/>
    </source>
</evidence>
<dbReference type="Gene3D" id="3.90.550.10">
    <property type="entry name" value="Spore Coat Polysaccharide Biosynthesis Protein SpsA, Chain A"/>
    <property type="match status" value="1"/>
</dbReference>
<dbReference type="Pfam" id="PF00535">
    <property type="entry name" value="Glycos_transf_2"/>
    <property type="match status" value="1"/>
</dbReference>
<keyword evidence="4 7" id="KW-0808">Transferase</keyword>
<dbReference type="GO" id="GO:0016757">
    <property type="term" value="F:glycosyltransferase activity"/>
    <property type="evidence" value="ECO:0007669"/>
    <property type="project" value="UniProtKB-KW"/>
</dbReference>
<dbReference type="InterPro" id="IPR029044">
    <property type="entry name" value="Nucleotide-diphossugar_trans"/>
</dbReference>
<gene>
    <name evidence="7" type="ORF">G8E03_08645</name>
</gene>
<evidence type="ECO:0000256" key="3">
    <source>
        <dbReference type="ARBA" id="ARBA00022676"/>
    </source>
</evidence>
<keyword evidence="5" id="KW-0472">Membrane</keyword>
<keyword evidence="2" id="KW-1003">Cell membrane</keyword>
<proteinExistence type="predicted"/>
<dbReference type="InterPro" id="IPR001173">
    <property type="entry name" value="Glyco_trans_2-like"/>
</dbReference>
<dbReference type="KEGG" id="mon:G8E03_08645"/>
<dbReference type="InterPro" id="IPR026461">
    <property type="entry name" value="Trfase_2_rSAM/seldom_assoc"/>
</dbReference>
<dbReference type="RefSeq" id="WP_166190703.1">
    <property type="nucleotide sequence ID" value="NZ_CP049811.1"/>
</dbReference>
<name>A0A6G7VLU2_9RHOB</name>
<feature type="domain" description="Glycosyltransferase 2-like" evidence="6">
    <location>
        <begin position="6"/>
        <end position="108"/>
    </location>
</feature>
<dbReference type="GO" id="GO:0005886">
    <property type="term" value="C:plasma membrane"/>
    <property type="evidence" value="ECO:0007669"/>
    <property type="project" value="UniProtKB-SubCell"/>
</dbReference>
<dbReference type="AlphaFoldDB" id="A0A6G7VLU2"/>
<dbReference type="EMBL" id="CP049811">
    <property type="protein sequence ID" value="QIK40825.1"/>
    <property type="molecule type" value="Genomic_DNA"/>
</dbReference>
<dbReference type="Proteomes" id="UP000500791">
    <property type="component" value="Chromosome"/>
</dbReference>
<evidence type="ECO:0000256" key="2">
    <source>
        <dbReference type="ARBA" id="ARBA00022475"/>
    </source>
</evidence>
<accession>A0A6G7VLU2</accession>
<evidence type="ECO:0000313" key="7">
    <source>
        <dbReference type="EMBL" id="QIK40825.1"/>
    </source>
</evidence>
<dbReference type="PANTHER" id="PTHR43646">
    <property type="entry name" value="GLYCOSYLTRANSFERASE"/>
    <property type="match status" value="1"/>
</dbReference>
<organism evidence="7 8">
    <name type="scientific">Pontivivens nitratireducens</name>
    <dbReference type="NCBI Taxonomy" id="2758038"/>
    <lineage>
        <taxon>Bacteria</taxon>
        <taxon>Pseudomonadati</taxon>
        <taxon>Pseudomonadota</taxon>
        <taxon>Alphaproteobacteria</taxon>
        <taxon>Rhodobacterales</taxon>
        <taxon>Paracoccaceae</taxon>
        <taxon>Pontivivens</taxon>
    </lineage>
</organism>
<keyword evidence="3" id="KW-0328">Glycosyltransferase</keyword>